<dbReference type="InterPro" id="IPR002099">
    <property type="entry name" value="MutL/Mlh/PMS"/>
</dbReference>
<keyword evidence="10" id="KW-1185">Reference proteome</keyword>
<sequence length="693" mass="76489">MTMTESSVQQDTSVRRRIQVLDPRLANQIAAGEVVERPASVVKELVENAIDAGGSRIDIEVEVGGARLIRVRDDGCGIAEDDLPLSLSRHATSKIASLEELEGVASLGFRGEALASVSSVSRLELVSNVEDDPRGGWRVVAEGRNMEPRVTPAPHPRGTSVTVRDLFFNTPARRKFLRTEKTEFGHVEETFRRQALSRFDIGWTLRHNSKTLHQLPVAESVEERERRLRSLLGKDFLGNALNLDIAAGGLRLWGWVGLPTHSRAQADQQYFFVNGRVVRDRLVAHAIRQAYRDVLFHGRHPVFVLYLEVDPTVVDVNVHPTKHEVRFRDGRMVHDFLFSSLHRALGEARAGGERDAGQLASDQDGLEVDPTTGEIKTPSTLARESGEASAQPAWQQQPMALHPRREDATASVTPDRVRAFMDGYRQLHPEHEESLLTPQPGAPQVGGRAAEVALAERAGEYTARTLPAAQGSGPRENRIQNDGGLPAPSDPMAEEDPTQAPPLGFAVAQLHGIYILAQNAQGLVLVDMHAAHERIVYEHMKNQVHGGALEAQPLLVPVSLAASPAEIETAESEREAFSRLGVELDAAGPETLLVRQLPALLSDADVEPLIRDMLSDLERYGRSDRIEAHINELLATMACHGSVRANRQLTIAEMNALLRDMERTERSGQCNHGRPTWTQMSLRELDRLFLRGQ</sequence>
<dbReference type="OrthoDB" id="9763467at2"/>
<keyword evidence="9" id="KW-0255">Endonuclease</keyword>
<dbReference type="GO" id="GO:0006298">
    <property type="term" value="P:mismatch repair"/>
    <property type="evidence" value="ECO:0007669"/>
    <property type="project" value="UniProtKB-UniRule"/>
</dbReference>
<dbReference type="Gene3D" id="3.30.1540.20">
    <property type="entry name" value="MutL, C-terminal domain, dimerisation subdomain"/>
    <property type="match status" value="1"/>
</dbReference>
<dbReference type="SUPFAM" id="SSF54211">
    <property type="entry name" value="Ribosomal protein S5 domain 2-like"/>
    <property type="match status" value="1"/>
</dbReference>
<dbReference type="InterPro" id="IPR014721">
    <property type="entry name" value="Ribsml_uS5_D2-typ_fold_subgr"/>
</dbReference>
<dbReference type="GO" id="GO:0004519">
    <property type="term" value="F:endonuclease activity"/>
    <property type="evidence" value="ECO:0007669"/>
    <property type="project" value="UniProtKB-KW"/>
</dbReference>
<evidence type="ECO:0000256" key="4">
    <source>
        <dbReference type="ARBA" id="ARBA00023204"/>
    </source>
</evidence>
<evidence type="ECO:0000259" key="8">
    <source>
        <dbReference type="SMART" id="SM01340"/>
    </source>
</evidence>
<name>A0A5C1NFB0_9GAMM</name>
<feature type="domain" description="DNA mismatch repair protein S5" evidence="8">
    <location>
        <begin position="228"/>
        <end position="346"/>
    </location>
</feature>
<evidence type="ECO:0000259" key="7">
    <source>
        <dbReference type="SMART" id="SM00853"/>
    </source>
</evidence>
<dbReference type="GO" id="GO:0140664">
    <property type="term" value="F:ATP-dependent DNA damage sensor activity"/>
    <property type="evidence" value="ECO:0007669"/>
    <property type="project" value="InterPro"/>
</dbReference>
<reference evidence="9" key="1">
    <citation type="submission" date="2021-02" db="EMBL/GenBank/DDBJ databases">
        <title>Strain Y2R2, a novel species of the genus Halomonas.</title>
        <authorList>
            <person name="Huang H."/>
        </authorList>
    </citation>
    <scope>NUCLEOTIDE SEQUENCE</scope>
    <source>
        <strain evidence="9">Y2R2</strain>
    </source>
</reference>
<dbReference type="InterPro" id="IPR042121">
    <property type="entry name" value="MutL_C_regsub"/>
</dbReference>
<dbReference type="GO" id="GO:0032300">
    <property type="term" value="C:mismatch repair complex"/>
    <property type="evidence" value="ECO:0007669"/>
    <property type="project" value="InterPro"/>
</dbReference>
<evidence type="ECO:0000313" key="9">
    <source>
        <dbReference type="EMBL" id="QEM80955.1"/>
    </source>
</evidence>
<dbReference type="Gene3D" id="3.30.230.10">
    <property type="match status" value="1"/>
</dbReference>
<dbReference type="KEGG" id="hbh:E4T21_04870"/>
<dbReference type="CDD" id="cd16926">
    <property type="entry name" value="HATPase_MutL-MLH-PMS-like"/>
    <property type="match status" value="1"/>
</dbReference>
<dbReference type="PANTHER" id="PTHR10073">
    <property type="entry name" value="DNA MISMATCH REPAIR PROTEIN MLH, PMS, MUTL"/>
    <property type="match status" value="1"/>
</dbReference>
<proteinExistence type="inferred from homology"/>
<accession>A0A5C1NFB0</accession>
<dbReference type="Gene3D" id="3.30.1370.100">
    <property type="entry name" value="MutL, C-terminal domain, regulatory subdomain"/>
    <property type="match status" value="1"/>
</dbReference>
<keyword evidence="4 5" id="KW-0234">DNA repair</keyword>
<dbReference type="InterPro" id="IPR036890">
    <property type="entry name" value="HATPase_C_sf"/>
</dbReference>
<dbReference type="InterPro" id="IPR037198">
    <property type="entry name" value="MutL_C_sf"/>
</dbReference>
<comment type="function">
    <text evidence="5">This protein is involved in the repair of mismatches in DNA. It is required for dam-dependent methyl-directed DNA mismatch repair. May act as a 'molecular matchmaker', a protein that promotes the formation of a stable complex between two or more DNA-binding proteins in an ATP-dependent manner without itself being part of a final effector complex.</text>
</comment>
<evidence type="ECO:0000256" key="1">
    <source>
        <dbReference type="ARBA" id="ARBA00006082"/>
    </source>
</evidence>
<dbReference type="Pfam" id="PF02518">
    <property type="entry name" value="HATPase_c"/>
    <property type="match status" value="1"/>
</dbReference>
<dbReference type="InterPro" id="IPR013507">
    <property type="entry name" value="DNA_mismatch_S5_2-like"/>
</dbReference>
<dbReference type="AlphaFoldDB" id="A0A5C1NFB0"/>
<dbReference type="GO" id="GO:0016887">
    <property type="term" value="F:ATP hydrolysis activity"/>
    <property type="evidence" value="ECO:0007669"/>
    <property type="project" value="InterPro"/>
</dbReference>
<evidence type="ECO:0000256" key="3">
    <source>
        <dbReference type="ARBA" id="ARBA00022763"/>
    </source>
</evidence>
<dbReference type="InterPro" id="IPR014762">
    <property type="entry name" value="DNA_mismatch_repair_CS"/>
</dbReference>
<evidence type="ECO:0000256" key="2">
    <source>
        <dbReference type="ARBA" id="ARBA00021975"/>
    </source>
</evidence>
<gene>
    <name evidence="5 9" type="primary">mutL</name>
    <name evidence="9" type="ORF">E4T21_04870</name>
</gene>
<dbReference type="InterPro" id="IPR003594">
    <property type="entry name" value="HATPase_dom"/>
</dbReference>
<dbReference type="GO" id="GO:0030983">
    <property type="term" value="F:mismatched DNA binding"/>
    <property type="evidence" value="ECO:0007669"/>
    <property type="project" value="InterPro"/>
</dbReference>
<dbReference type="InterPro" id="IPR020667">
    <property type="entry name" value="DNA_mismatch_repair_MutL"/>
</dbReference>
<organism evidence="9 10">
    <name type="scientific">Halomonas binhaiensis</name>
    <dbReference type="NCBI Taxonomy" id="2562282"/>
    <lineage>
        <taxon>Bacteria</taxon>
        <taxon>Pseudomonadati</taxon>
        <taxon>Pseudomonadota</taxon>
        <taxon>Gammaproteobacteria</taxon>
        <taxon>Oceanospirillales</taxon>
        <taxon>Halomonadaceae</taxon>
        <taxon>Halomonas</taxon>
    </lineage>
</organism>
<dbReference type="Proteomes" id="UP000324285">
    <property type="component" value="Chromosome"/>
</dbReference>
<dbReference type="PROSITE" id="PS00058">
    <property type="entry name" value="DNA_MISMATCH_REPAIR_1"/>
    <property type="match status" value="1"/>
</dbReference>
<dbReference type="InterPro" id="IPR038973">
    <property type="entry name" value="MutL/Mlh/Pms-like"/>
</dbReference>
<dbReference type="SMART" id="SM00853">
    <property type="entry name" value="MutL_C"/>
    <property type="match status" value="1"/>
</dbReference>
<dbReference type="InterPro" id="IPR020568">
    <property type="entry name" value="Ribosomal_Su5_D2-typ_SF"/>
</dbReference>
<dbReference type="SUPFAM" id="SSF118116">
    <property type="entry name" value="DNA mismatch repair protein MutL"/>
    <property type="match status" value="1"/>
</dbReference>
<keyword evidence="9" id="KW-0378">Hydrolase</keyword>
<dbReference type="FunFam" id="3.30.565.10:FF:000003">
    <property type="entry name" value="DNA mismatch repair endonuclease MutL"/>
    <property type="match status" value="1"/>
</dbReference>
<dbReference type="GO" id="GO:0005524">
    <property type="term" value="F:ATP binding"/>
    <property type="evidence" value="ECO:0007669"/>
    <property type="project" value="InterPro"/>
</dbReference>
<evidence type="ECO:0000256" key="6">
    <source>
        <dbReference type="SAM" id="MobiDB-lite"/>
    </source>
</evidence>
<dbReference type="NCBIfam" id="NF000949">
    <property type="entry name" value="PRK00095.1-2"/>
    <property type="match status" value="1"/>
</dbReference>
<dbReference type="Gene3D" id="3.30.565.10">
    <property type="entry name" value="Histidine kinase-like ATPase, C-terminal domain"/>
    <property type="match status" value="1"/>
</dbReference>
<dbReference type="InterPro" id="IPR014790">
    <property type="entry name" value="MutL_C"/>
</dbReference>
<dbReference type="EMBL" id="CP038437">
    <property type="protein sequence ID" value="QEM80955.1"/>
    <property type="molecule type" value="Genomic_DNA"/>
</dbReference>
<dbReference type="PANTHER" id="PTHR10073:SF12">
    <property type="entry name" value="DNA MISMATCH REPAIR PROTEIN MLH1"/>
    <property type="match status" value="1"/>
</dbReference>
<evidence type="ECO:0000256" key="5">
    <source>
        <dbReference type="HAMAP-Rule" id="MF_00149"/>
    </source>
</evidence>
<feature type="region of interest" description="Disordered" evidence="6">
    <location>
        <begin position="465"/>
        <end position="499"/>
    </location>
</feature>
<dbReference type="InterPro" id="IPR042120">
    <property type="entry name" value="MutL_C_dimsub"/>
</dbReference>
<feature type="region of interest" description="Disordered" evidence="6">
    <location>
        <begin position="349"/>
        <end position="411"/>
    </location>
</feature>
<evidence type="ECO:0000313" key="10">
    <source>
        <dbReference type="Proteomes" id="UP000324285"/>
    </source>
</evidence>
<protein>
    <recommendedName>
        <fullName evidence="2 5">DNA mismatch repair protein MutL</fullName>
    </recommendedName>
</protein>
<dbReference type="Pfam" id="PF01119">
    <property type="entry name" value="DNA_mis_repair"/>
    <property type="match status" value="1"/>
</dbReference>
<dbReference type="CDD" id="cd03482">
    <property type="entry name" value="MutL_Trans_MutL"/>
    <property type="match status" value="1"/>
</dbReference>
<dbReference type="NCBIfam" id="TIGR00585">
    <property type="entry name" value="mutl"/>
    <property type="match status" value="1"/>
</dbReference>
<dbReference type="SMART" id="SM01340">
    <property type="entry name" value="DNA_mis_repair"/>
    <property type="match status" value="1"/>
</dbReference>
<feature type="domain" description="MutL C-terminal dimerisation" evidence="7">
    <location>
        <begin position="506"/>
        <end position="649"/>
    </location>
</feature>
<dbReference type="Pfam" id="PF08676">
    <property type="entry name" value="MutL_C"/>
    <property type="match status" value="1"/>
</dbReference>
<dbReference type="HAMAP" id="MF_00149">
    <property type="entry name" value="DNA_mis_repair"/>
    <property type="match status" value="1"/>
</dbReference>
<keyword evidence="9" id="KW-0540">Nuclease</keyword>
<comment type="similarity">
    <text evidence="1 5">Belongs to the DNA mismatch repair MutL/HexB family.</text>
</comment>
<dbReference type="FunFam" id="3.30.230.10:FF:000013">
    <property type="entry name" value="DNA mismatch repair endonuclease MutL"/>
    <property type="match status" value="1"/>
</dbReference>
<dbReference type="SUPFAM" id="SSF55874">
    <property type="entry name" value="ATPase domain of HSP90 chaperone/DNA topoisomerase II/histidine kinase"/>
    <property type="match status" value="1"/>
</dbReference>
<keyword evidence="3 5" id="KW-0227">DNA damage</keyword>